<dbReference type="InterPro" id="IPR016518">
    <property type="entry name" value="Alpha-L-fucosidase"/>
</dbReference>
<dbReference type="Pfam" id="PF21307">
    <property type="entry name" value="Glyco_hydro_95_C"/>
    <property type="match status" value="1"/>
</dbReference>
<dbReference type="PANTHER" id="PTHR31084:SF0">
    <property type="entry name" value="ALPHA-L-FUCOSIDASE 2"/>
    <property type="match status" value="1"/>
</dbReference>
<dbReference type="Pfam" id="PF14498">
    <property type="entry name" value="Glyco_hyd_65N_2"/>
    <property type="match status" value="1"/>
</dbReference>
<evidence type="ECO:0000259" key="2">
    <source>
        <dbReference type="Pfam" id="PF21307"/>
    </source>
</evidence>
<feature type="domain" description="Glycosyl hydrolase family 95 catalytic" evidence="3">
    <location>
        <begin position="270"/>
        <end position="675"/>
    </location>
</feature>
<dbReference type="SUPFAM" id="SSF48208">
    <property type="entry name" value="Six-hairpin glycosidases"/>
    <property type="match status" value="1"/>
</dbReference>
<dbReference type="InterPro" id="IPR012341">
    <property type="entry name" value="6hp_glycosidase-like_sf"/>
</dbReference>
<reference evidence="4 5" key="1">
    <citation type="submission" date="2023-07" db="EMBL/GenBank/DDBJ databases">
        <title>Genomic Encyclopedia of Type Strains, Phase IV (KMG-IV): sequencing the most valuable type-strain genomes for metagenomic binning, comparative biology and taxonomic classification.</title>
        <authorList>
            <person name="Goeker M."/>
        </authorList>
    </citation>
    <scope>NUCLEOTIDE SEQUENCE [LARGE SCALE GENOMIC DNA]</scope>
    <source>
        <strain evidence="4 5">DSM 17723</strain>
    </source>
</reference>
<accession>A0ABT9YVP1</accession>
<evidence type="ECO:0000313" key="4">
    <source>
        <dbReference type="EMBL" id="MDQ0223997.1"/>
    </source>
</evidence>
<name>A0ABT9YVP1_9BACI</name>
<dbReference type="InterPro" id="IPR054363">
    <property type="entry name" value="GH95_cat"/>
</dbReference>
<protein>
    <recommendedName>
        <fullName evidence="6">Glycosyl hydrolase family 95 N-terminal domain-containing protein</fullName>
    </recommendedName>
</protein>
<dbReference type="PIRSF" id="PIRSF007663">
    <property type="entry name" value="UCP007663"/>
    <property type="match status" value="1"/>
</dbReference>
<sequence>MTNGALKQIDKRIPEYGAYSRQPAETWEFSNVTGNGELGAMHFGPPQKETVIVNHAELFLPLGSTEEIPNMAPFLEEVRKLSKTKGYIASHEYFIREGEKLGHTIVNTDPFHPGIFLTIEQPSIGAVTEYLRTVNFATGEVSASWNEGSQQFRRNLFASRSDGAIVMSIFSSDTIPELCLSVEKIDHELIDATYNVEDTTIKGHHTYKHGNNGYESFVEIVCHDGDISSDEQRITIRNTKEVLLFIKIIPFEHLDKTLLNSKQLFPIEKSYLQLLNRHKEIHGEMFHRVAIDLNGGNRRYWSSEDLFDEVRKTNQLSLALVEKMFYAGRYMFISSSGLRPPNLQGIWTGTWTPSWSSDYTLDTNLQLAMASVFSGNMLEGFKPYVTLLERYLDDFRYNAKRMFGCRGILSGVRASTSGKHLHWGDSSWGNRECDIFFGAFWTCGAGWLGHFLYEYYLYTDDKAFLQNYVVPFLKEVVLFYEDFLYFDEAGKYVFNPSYSAENGIAANSTQDIAVAKEVLTNLISACKELNIDNEELPKWEKMLEQLPPYLINEEGALKEWAVWDHGENYNHRHYSHLYPIFQSYEFSEEKTPELWKASKVALEKKLEHWLYNPHTDTSSHGRMHAGLSAARFGMGDTVWDILRMMAAGGAIYPSMMTAHYDHYHVFNVDANGAIPELIHQLLLFSFQGRLDVLPALPNALMQGKINGTLCRGQIYVNELAWDLQEKKKIELTITSKKDQELLVRIKRNER</sequence>
<evidence type="ECO:0008006" key="6">
    <source>
        <dbReference type="Google" id="ProtNLM"/>
    </source>
</evidence>
<comment type="caution">
    <text evidence="4">The sequence shown here is derived from an EMBL/GenBank/DDBJ whole genome shotgun (WGS) entry which is preliminary data.</text>
</comment>
<evidence type="ECO:0000259" key="3">
    <source>
        <dbReference type="Pfam" id="PF22124"/>
    </source>
</evidence>
<dbReference type="Proteomes" id="UP001232245">
    <property type="component" value="Unassembled WGS sequence"/>
</dbReference>
<evidence type="ECO:0000313" key="5">
    <source>
        <dbReference type="Proteomes" id="UP001232245"/>
    </source>
</evidence>
<dbReference type="InterPro" id="IPR008928">
    <property type="entry name" value="6-hairpin_glycosidase_sf"/>
</dbReference>
<dbReference type="RefSeq" id="WP_174879599.1">
    <property type="nucleotide sequence ID" value="NZ_CADEPK010000032.1"/>
</dbReference>
<keyword evidence="5" id="KW-1185">Reference proteome</keyword>
<dbReference type="InterPro" id="IPR049053">
    <property type="entry name" value="AFCA-like_C"/>
</dbReference>
<organism evidence="4 5">
    <name type="scientific">Metabacillus niabensis</name>
    <dbReference type="NCBI Taxonomy" id="324854"/>
    <lineage>
        <taxon>Bacteria</taxon>
        <taxon>Bacillati</taxon>
        <taxon>Bacillota</taxon>
        <taxon>Bacilli</taxon>
        <taxon>Bacillales</taxon>
        <taxon>Bacillaceae</taxon>
        <taxon>Metabacillus</taxon>
    </lineage>
</organism>
<dbReference type="PANTHER" id="PTHR31084">
    <property type="entry name" value="ALPHA-L-FUCOSIDASE 2"/>
    <property type="match status" value="1"/>
</dbReference>
<feature type="domain" description="Glycosyl hydrolase family 95 N-terminal" evidence="1">
    <location>
        <begin position="21"/>
        <end position="247"/>
    </location>
</feature>
<evidence type="ECO:0000259" key="1">
    <source>
        <dbReference type="Pfam" id="PF14498"/>
    </source>
</evidence>
<proteinExistence type="predicted"/>
<dbReference type="Gene3D" id="1.50.10.10">
    <property type="match status" value="1"/>
</dbReference>
<dbReference type="EMBL" id="JAUSTZ010000001">
    <property type="protein sequence ID" value="MDQ0223997.1"/>
    <property type="molecule type" value="Genomic_DNA"/>
</dbReference>
<gene>
    <name evidence="4" type="ORF">J2S02_000319</name>
</gene>
<feature type="domain" description="Alpha fucosidase A-like C-terminal" evidence="2">
    <location>
        <begin position="685"/>
        <end position="747"/>
    </location>
</feature>
<dbReference type="Pfam" id="PF22124">
    <property type="entry name" value="Glyco_hydro_95_cat"/>
    <property type="match status" value="1"/>
</dbReference>
<dbReference type="InterPro" id="IPR027414">
    <property type="entry name" value="GH95_N_dom"/>
</dbReference>